<dbReference type="PROSITE" id="PS50873">
    <property type="entry name" value="PEROXIDASE_4"/>
    <property type="match status" value="2"/>
</dbReference>
<dbReference type="InterPro" id="IPR019793">
    <property type="entry name" value="Peroxidases_heam-ligand_BS"/>
</dbReference>
<dbReference type="Gene3D" id="1.10.420.10">
    <property type="entry name" value="Peroxidase, domain 2"/>
    <property type="match status" value="2"/>
</dbReference>
<dbReference type="GO" id="GO:0020037">
    <property type="term" value="F:heme binding"/>
    <property type="evidence" value="ECO:0007669"/>
    <property type="project" value="InterPro"/>
</dbReference>
<dbReference type="NCBIfam" id="TIGR00198">
    <property type="entry name" value="cat_per_HPI"/>
    <property type="match status" value="1"/>
</dbReference>
<evidence type="ECO:0000259" key="13">
    <source>
        <dbReference type="PROSITE" id="PS50873"/>
    </source>
</evidence>
<feature type="domain" description="Plant heme peroxidase family profile" evidence="13">
    <location>
        <begin position="154"/>
        <end position="448"/>
    </location>
</feature>
<name>A0A9X1WN02_9CORY</name>
<comment type="catalytic activity">
    <reaction evidence="7 10 11">
        <text>2 H2O2 = O2 + 2 H2O</text>
        <dbReference type="Rhea" id="RHEA:20309"/>
        <dbReference type="ChEBI" id="CHEBI:15377"/>
        <dbReference type="ChEBI" id="CHEBI:15379"/>
        <dbReference type="ChEBI" id="CHEBI:16240"/>
        <dbReference type="EC" id="1.11.1.21"/>
    </reaction>
</comment>
<accession>A0A9X1WN02</accession>
<dbReference type="InterPro" id="IPR002016">
    <property type="entry name" value="Haem_peroxidase"/>
</dbReference>
<dbReference type="SUPFAM" id="SSF48113">
    <property type="entry name" value="Heme-dependent peroxidases"/>
    <property type="match status" value="2"/>
</dbReference>
<comment type="similarity">
    <text evidence="9 10 11">Belongs to the peroxidase family. Peroxidase/catalase subfamily.</text>
</comment>
<feature type="compositionally biased region" description="Low complexity" evidence="12">
    <location>
        <begin position="19"/>
        <end position="29"/>
    </location>
</feature>
<dbReference type="FunFam" id="1.10.420.10:FF:000004">
    <property type="entry name" value="Catalase-peroxidase"/>
    <property type="match status" value="1"/>
</dbReference>
<dbReference type="PRINTS" id="PR00460">
    <property type="entry name" value="BPEROXIDASE"/>
</dbReference>
<evidence type="ECO:0000313" key="14">
    <source>
        <dbReference type="EMBL" id="MCJ7858031.1"/>
    </source>
</evidence>
<dbReference type="EMBL" id="JALIEA010000011">
    <property type="protein sequence ID" value="MCJ7858031.1"/>
    <property type="molecule type" value="Genomic_DNA"/>
</dbReference>
<keyword evidence="4 10" id="KW-0560">Oxidoreductase</keyword>
<dbReference type="PROSITE" id="PS00436">
    <property type="entry name" value="PEROXIDASE_2"/>
    <property type="match status" value="1"/>
</dbReference>
<sequence length="760" mass="83004">MTDPMSGCPVAHGGGSAPQGGNAPQAQQAERGDAQGSRLPLPTEGNANQRWWPKRLNLRLLAHNPQEIRPTSADFNYAEAFSQLDLAEVKKDIEEVLTTSQPWWPADFGHYGPLIIRMAWHSAGTYRSQDGRGGGGAGQQRFAPLDSWPDNVGLDKARRVLWPVKKKYGQNLSWGDLMILAGNVALESMGFETFGFSGGREDVWEPEDVFWGAETDWLGTDARYAGTNDTSRELQKPFGATTMGLIYVNPEGPEGNPDPAAAAHDIRETFGRMGMDDEETVALIAGGHTFGKTHGAAPDNEENVGPDPEAAPLRRQGLGWENHYGTGKGDDQITSGLEVTWTYHPTRWDNEFFHILFAYEWELTKGEGGHFHWRPKDGGGADMVPMAHSAGRREPRMLTTDISLRVDPAYEKISRKFKDNQEALSDAFARAWFKLTHRDMGPKSRYIGPEVPTEDLLWQDPLPEAEGEALTAADVEALKAKVLESGLSVSQLVKTAWASASTYRGTDFRGGANGARIRLEPQRSWEANEPAQLAEVLSTLESIQAGFNEENAPRHLSLADLIVLAGNAAIEKAAADAGTPVSVPFTPGRVDAAQDQTDVKSFAYLEPQADGFRNYQAAGLDVPAEHLLVDKADLLGLTAPQMTVLVGGLRALGATHGASEHGILTDRPGVLSNDFFVNLLELGNDWVAVDDRSTVFRCTDGETGEEKWTGTRADLVFASNSELRALAEVYASDDAVDRFLADFIAAWTKVTEADRFDLHR</sequence>
<comment type="caution">
    <text evidence="10">Lacks conserved residue(s) required for the propagation of feature annotation.</text>
</comment>
<feature type="domain" description="Plant heme peroxidase family profile" evidence="13">
    <location>
        <begin position="504"/>
        <end position="750"/>
    </location>
</feature>
<evidence type="ECO:0000256" key="2">
    <source>
        <dbReference type="ARBA" id="ARBA00022617"/>
    </source>
</evidence>
<evidence type="ECO:0000313" key="15">
    <source>
        <dbReference type="Proteomes" id="UP001139207"/>
    </source>
</evidence>
<feature type="site" description="Transition state stabilizer" evidence="10">
    <location>
        <position position="117"/>
    </location>
</feature>
<comment type="cofactor">
    <cofactor evidence="10">
        <name>heme b</name>
        <dbReference type="ChEBI" id="CHEBI:60344"/>
    </cofactor>
    <text evidence="10">Binds 1 heme b (iron(II)-protoporphyrin IX) group per dimer.</text>
</comment>
<comment type="caution">
    <text evidence="14">The sequence shown here is derived from an EMBL/GenBank/DDBJ whole genome shotgun (WGS) entry which is preliminary data.</text>
</comment>
<dbReference type="InterPro" id="IPR010255">
    <property type="entry name" value="Haem_peroxidase_sf"/>
</dbReference>
<keyword evidence="1 10" id="KW-0575">Peroxidase</keyword>
<dbReference type="GO" id="GO:0042744">
    <property type="term" value="P:hydrogen peroxide catabolic process"/>
    <property type="evidence" value="ECO:0007669"/>
    <property type="project" value="UniProtKB-KW"/>
</dbReference>
<dbReference type="PROSITE" id="PS00435">
    <property type="entry name" value="PEROXIDASE_1"/>
    <property type="match status" value="1"/>
</dbReference>
<comment type="subunit">
    <text evidence="10">Homodimer or homotetramer.</text>
</comment>
<evidence type="ECO:0000256" key="11">
    <source>
        <dbReference type="RuleBase" id="RU003451"/>
    </source>
</evidence>
<comment type="catalytic activity">
    <reaction evidence="8 10 11">
        <text>H2O2 + AH2 = A + 2 H2O</text>
        <dbReference type="Rhea" id="RHEA:30275"/>
        <dbReference type="ChEBI" id="CHEBI:13193"/>
        <dbReference type="ChEBI" id="CHEBI:15377"/>
        <dbReference type="ChEBI" id="CHEBI:16240"/>
        <dbReference type="ChEBI" id="CHEBI:17499"/>
        <dbReference type="EC" id="1.11.1.21"/>
    </reaction>
</comment>
<dbReference type="FunFam" id="1.10.520.10:FF:000002">
    <property type="entry name" value="Catalase-peroxidase"/>
    <property type="match status" value="1"/>
</dbReference>
<evidence type="ECO:0000256" key="12">
    <source>
        <dbReference type="SAM" id="MobiDB-lite"/>
    </source>
</evidence>
<reference evidence="14" key="1">
    <citation type="submission" date="2022-04" db="EMBL/GenBank/DDBJ databases">
        <title>Corynebacterium kalidii LD5P10.</title>
        <authorList>
            <person name="Sun J.Q."/>
        </authorList>
    </citation>
    <scope>NUCLEOTIDE SEQUENCE</scope>
    <source>
        <strain evidence="14">LD5P10</strain>
    </source>
</reference>
<dbReference type="PANTHER" id="PTHR30555:SF0">
    <property type="entry name" value="CATALASE-PEROXIDASE"/>
    <property type="match status" value="1"/>
</dbReference>
<dbReference type="Gene3D" id="1.10.520.10">
    <property type="match status" value="2"/>
</dbReference>
<dbReference type="AlphaFoldDB" id="A0A9X1WN02"/>
<dbReference type="RefSeq" id="WP_244803746.1">
    <property type="nucleotide sequence ID" value="NZ_JALIEA010000011.1"/>
</dbReference>
<dbReference type="PANTHER" id="PTHR30555">
    <property type="entry name" value="HYDROPEROXIDASE I, BIFUNCTIONAL CATALASE-PEROXIDASE"/>
    <property type="match status" value="1"/>
</dbReference>
<keyword evidence="5 10" id="KW-0408">Iron</keyword>
<evidence type="ECO:0000256" key="5">
    <source>
        <dbReference type="ARBA" id="ARBA00023004"/>
    </source>
</evidence>
<dbReference type="EC" id="1.11.1.21" evidence="10 11"/>
<dbReference type="GO" id="GO:0070301">
    <property type="term" value="P:cellular response to hydrogen peroxide"/>
    <property type="evidence" value="ECO:0007669"/>
    <property type="project" value="TreeGrafter"/>
</dbReference>
<keyword evidence="2 10" id="KW-0349">Heme</keyword>
<evidence type="ECO:0000256" key="8">
    <source>
        <dbReference type="ARBA" id="ARBA00051651"/>
    </source>
</evidence>
<evidence type="ECO:0000256" key="1">
    <source>
        <dbReference type="ARBA" id="ARBA00022559"/>
    </source>
</evidence>
<dbReference type="Proteomes" id="UP001139207">
    <property type="component" value="Unassembled WGS sequence"/>
</dbReference>
<proteinExistence type="inferred from homology"/>
<feature type="binding site" description="axial binding residue" evidence="10">
    <location>
        <position position="288"/>
    </location>
    <ligand>
        <name>heme b</name>
        <dbReference type="ChEBI" id="CHEBI:60344"/>
    </ligand>
    <ligandPart>
        <name>Fe</name>
        <dbReference type="ChEBI" id="CHEBI:18248"/>
    </ligandPart>
</feature>
<protein>
    <recommendedName>
        <fullName evidence="10 11">Catalase-peroxidase</fullName>
        <shortName evidence="10">CP</shortName>
        <ecNumber evidence="10 11">1.11.1.21</ecNumber>
    </recommendedName>
    <alternativeName>
        <fullName evidence="10">Peroxidase/catalase</fullName>
    </alternativeName>
</protein>
<gene>
    <name evidence="10 14" type="primary">katG</name>
    <name evidence="14" type="ORF">MUN33_04770</name>
</gene>
<dbReference type="GO" id="GO:0005829">
    <property type="term" value="C:cytosol"/>
    <property type="evidence" value="ECO:0007669"/>
    <property type="project" value="TreeGrafter"/>
</dbReference>
<comment type="function">
    <text evidence="10">Bifunctional enzyme with both catalase and broad-spectrum peroxidase activity.</text>
</comment>
<dbReference type="Pfam" id="PF00141">
    <property type="entry name" value="peroxidase"/>
    <property type="match status" value="2"/>
</dbReference>
<keyword evidence="6 10" id="KW-0376">Hydrogen peroxide</keyword>
<organism evidence="14 15">
    <name type="scientific">Corynebacterium kalidii</name>
    <dbReference type="NCBI Taxonomy" id="2931982"/>
    <lineage>
        <taxon>Bacteria</taxon>
        <taxon>Bacillati</taxon>
        <taxon>Actinomycetota</taxon>
        <taxon>Actinomycetes</taxon>
        <taxon>Mycobacteriales</taxon>
        <taxon>Corynebacteriaceae</taxon>
        <taxon>Corynebacterium</taxon>
    </lineage>
</organism>
<dbReference type="InterPro" id="IPR019794">
    <property type="entry name" value="Peroxidases_AS"/>
</dbReference>
<keyword evidence="15" id="KW-1185">Reference proteome</keyword>
<evidence type="ECO:0000256" key="7">
    <source>
        <dbReference type="ARBA" id="ARBA00049145"/>
    </source>
</evidence>
<dbReference type="HAMAP" id="MF_01961">
    <property type="entry name" value="Catal_peroxid"/>
    <property type="match status" value="1"/>
</dbReference>
<dbReference type="GO" id="GO:0004096">
    <property type="term" value="F:catalase activity"/>
    <property type="evidence" value="ECO:0007669"/>
    <property type="project" value="UniProtKB-UniRule"/>
</dbReference>
<keyword evidence="3 10" id="KW-0479">Metal-binding</keyword>
<dbReference type="InterPro" id="IPR000763">
    <property type="entry name" value="Catalase_peroxidase"/>
</dbReference>
<evidence type="ECO:0000256" key="9">
    <source>
        <dbReference type="ARBA" id="ARBA00060838"/>
    </source>
</evidence>
<feature type="region of interest" description="Disordered" evidence="12">
    <location>
        <begin position="1"/>
        <end position="48"/>
    </location>
</feature>
<evidence type="ECO:0000256" key="6">
    <source>
        <dbReference type="ARBA" id="ARBA00023324"/>
    </source>
</evidence>
<dbReference type="PRINTS" id="PR00458">
    <property type="entry name" value="PEROXIDASE"/>
</dbReference>
<evidence type="ECO:0000256" key="10">
    <source>
        <dbReference type="HAMAP-Rule" id="MF_01961"/>
    </source>
</evidence>
<dbReference type="NCBIfam" id="NF011635">
    <property type="entry name" value="PRK15061.1"/>
    <property type="match status" value="1"/>
</dbReference>
<comment type="PTM">
    <text evidence="10">Formation of the three residue Trp-Tyr-Met cross-link is important for the catalase, but not the peroxidase activity of the enzyme.</text>
</comment>
<feature type="active site" description="Proton acceptor" evidence="10">
    <location>
        <position position="121"/>
    </location>
</feature>
<dbReference type="GO" id="GO:0046872">
    <property type="term" value="F:metal ion binding"/>
    <property type="evidence" value="ECO:0007669"/>
    <property type="project" value="UniProtKB-KW"/>
</dbReference>
<evidence type="ECO:0000256" key="4">
    <source>
        <dbReference type="ARBA" id="ARBA00023002"/>
    </source>
</evidence>
<evidence type="ECO:0000256" key="3">
    <source>
        <dbReference type="ARBA" id="ARBA00022723"/>
    </source>
</evidence>
<feature type="cross-link" description="Tryptophyl-tyrosyl-methioninium (Tyr-Met) (with Trp-120)" evidence="10">
    <location>
        <begin position="247"/>
        <end position="273"/>
    </location>
</feature>